<sequence length="403" mass="45802">MPMVRSPRSDALRREIPSTSKELQCTSCSVIINELLAFINNKVDVLPETAILQICVSAYTSEEIENARSVAYKFLSPTKKYMRRKEGSEQKSVQEIIKLIKEFDPDCLPVFVAKNLNKLPPVSFDHIDVTSFLREMSLLRNDVANIKADKIDRLTSEGTPSMPELETIKAELKEVKSILTDLQTKNSVNNLSKTAYNNSVGVNEVELQSKCITRASNKQRSNDRCINDAGASIVHTRSRSRSPEPDSCPLAHAQIMNIPTYRDIIVSAKKQVRDYQRHTDNKKDDGFTVVEKKKRKKISNLTGTAQVSTKLQIAELTSAIYVSRLTKTTTVDNIKDYITEKGEDCSRVELLTQRHETEFSSFKILVSKRKLDKFLTNDFWPEGIKYRLYREFVPKGNNVKSIN</sequence>
<comment type="caution">
    <text evidence="1">The sequence shown here is derived from an EMBL/GenBank/DDBJ whole genome shotgun (WGS) entry which is preliminary data.</text>
</comment>
<protein>
    <recommendedName>
        <fullName evidence="3">Mutant cadherin</fullName>
    </recommendedName>
</protein>
<name>A0AAU9TUC6_EUPED</name>
<gene>
    <name evidence="1" type="ORF">EEDITHA_LOCUS6577</name>
</gene>
<keyword evidence="2" id="KW-1185">Reference proteome</keyword>
<evidence type="ECO:0008006" key="3">
    <source>
        <dbReference type="Google" id="ProtNLM"/>
    </source>
</evidence>
<dbReference type="AlphaFoldDB" id="A0AAU9TUC6"/>
<dbReference type="Proteomes" id="UP001153954">
    <property type="component" value="Unassembled WGS sequence"/>
</dbReference>
<dbReference type="EMBL" id="CAKOGL010000009">
    <property type="protein sequence ID" value="CAH2090643.1"/>
    <property type="molecule type" value="Genomic_DNA"/>
</dbReference>
<proteinExistence type="predicted"/>
<accession>A0AAU9TUC6</accession>
<organism evidence="1 2">
    <name type="scientific">Euphydryas editha</name>
    <name type="common">Edith's checkerspot</name>
    <dbReference type="NCBI Taxonomy" id="104508"/>
    <lineage>
        <taxon>Eukaryota</taxon>
        <taxon>Metazoa</taxon>
        <taxon>Ecdysozoa</taxon>
        <taxon>Arthropoda</taxon>
        <taxon>Hexapoda</taxon>
        <taxon>Insecta</taxon>
        <taxon>Pterygota</taxon>
        <taxon>Neoptera</taxon>
        <taxon>Endopterygota</taxon>
        <taxon>Lepidoptera</taxon>
        <taxon>Glossata</taxon>
        <taxon>Ditrysia</taxon>
        <taxon>Papilionoidea</taxon>
        <taxon>Nymphalidae</taxon>
        <taxon>Nymphalinae</taxon>
        <taxon>Euphydryas</taxon>
    </lineage>
</organism>
<evidence type="ECO:0000313" key="1">
    <source>
        <dbReference type="EMBL" id="CAH2090643.1"/>
    </source>
</evidence>
<reference evidence="1" key="1">
    <citation type="submission" date="2022-03" db="EMBL/GenBank/DDBJ databases">
        <authorList>
            <person name="Tunstrom K."/>
        </authorList>
    </citation>
    <scope>NUCLEOTIDE SEQUENCE</scope>
</reference>
<evidence type="ECO:0000313" key="2">
    <source>
        <dbReference type="Proteomes" id="UP001153954"/>
    </source>
</evidence>